<feature type="compositionally biased region" description="Low complexity" evidence="1">
    <location>
        <begin position="144"/>
        <end position="159"/>
    </location>
</feature>
<dbReference type="HOGENOM" id="CLU_1042768_0_0_1"/>
<feature type="region of interest" description="Disordered" evidence="1">
    <location>
        <begin position="74"/>
        <end position="211"/>
    </location>
</feature>
<evidence type="ECO:0000256" key="2">
    <source>
        <dbReference type="SAM" id="Phobius"/>
    </source>
</evidence>
<gene>
    <name evidence="3" type="ORF">A1Q1_06313</name>
</gene>
<accession>J6FAH6</accession>
<feature type="compositionally biased region" description="Low complexity" evidence="1">
    <location>
        <begin position="109"/>
        <end position="125"/>
    </location>
</feature>
<comment type="caution">
    <text evidence="3">The sequence shown here is derived from an EMBL/GenBank/DDBJ whole genome shotgun (WGS) entry which is preliminary data.</text>
</comment>
<keyword evidence="2" id="KW-1133">Transmembrane helix</keyword>
<evidence type="ECO:0000256" key="1">
    <source>
        <dbReference type="SAM" id="MobiDB-lite"/>
    </source>
</evidence>
<sequence>MTTVKPEDLPIGPITRIVPPASLAFALPSPSVSSTPKKNNKPKIIGGVIGGVVGLILLLAALWFLLRWKRKRSRTKRGHAELGEGADTDTAAPTPQQKHSEDRPQIAQVRGAVTVPTPAATTTGPRTKEALAPATELGSLPSGTTQPLNNTTRTTNGNTLDDSLRSSIHDTLSPLPNDVLGPSPAASPPGSSLGHGSLAVPPGHRPDSPLSISTLRHARSPSLSSVLSDYVDASEIAKTPISASEYMRRGIGGTGGDSEVNWRCAQV</sequence>
<dbReference type="EMBL" id="ALBS01000032">
    <property type="protein sequence ID" value="EJT52207.1"/>
    <property type="molecule type" value="Genomic_DNA"/>
</dbReference>
<dbReference type="Proteomes" id="UP000002748">
    <property type="component" value="Unassembled WGS sequence"/>
</dbReference>
<feature type="compositionally biased region" description="Low complexity" evidence="1">
    <location>
        <begin position="180"/>
        <end position="199"/>
    </location>
</feature>
<protein>
    <submittedName>
        <fullName evidence="3">Uncharacterized protein</fullName>
    </submittedName>
</protein>
<keyword evidence="2" id="KW-0812">Transmembrane</keyword>
<dbReference type="RefSeq" id="XP_014183392.1">
    <property type="nucleotide sequence ID" value="XM_014327917.1"/>
</dbReference>
<keyword evidence="2" id="KW-0472">Membrane</keyword>
<evidence type="ECO:0000313" key="3">
    <source>
        <dbReference type="EMBL" id="EJT52207.1"/>
    </source>
</evidence>
<organism evidence="3 4">
    <name type="scientific">Trichosporon asahii var. asahii (strain ATCC 90039 / CBS 2479 / JCM 2466 / KCTC 7840 / NBRC 103889/ NCYC 2677 / UAMH 7654)</name>
    <name type="common">Yeast</name>
    <dbReference type="NCBI Taxonomy" id="1186058"/>
    <lineage>
        <taxon>Eukaryota</taxon>
        <taxon>Fungi</taxon>
        <taxon>Dikarya</taxon>
        <taxon>Basidiomycota</taxon>
        <taxon>Agaricomycotina</taxon>
        <taxon>Tremellomycetes</taxon>
        <taxon>Trichosporonales</taxon>
        <taxon>Trichosporonaceae</taxon>
        <taxon>Trichosporon</taxon>
    </lineage>
</organism>
<dbReference type="GeneID" id="25989825"/>
<reference evidence="3 4" key="1">
    <citation type="journal article" date="2012" name="Eukaryot. Cell">
        <title>Draft genome sequence of CBS 2479, the standard type strain of Trichosporon asahii.</title>
        <authorList>
            <person name="Yang R.Y."/>
            <person name="Li H.T."/>
            <person name="Zhu H."/>
            <person name="Zhou G.P."/>
            <person name="Wang M."/>
            <person name="Wang L."/>
        </authorList>
    </citation>
    <scope>NUCLEOTIDE SEQUENCE [LARGE SCALE GENOMIC DNA]</scope>
    <source>
        <strain evidence="4">ATCC 90039 / CBS 2479 / JCM 2466 / KCTC 7840 / NCYC 2677 / UAMH 7654</strain>
    </source>
</reference>
<name>J6FAH6_TRIAS</name>
<dbReference type="VEuPathDB" id="FungiDB:A1Q1_06313"/>
<dbReference type="AlphaFoldDB" id="J6FAH6"/>
<proteinExistence type="predicted"/>
<feature type="transmembrane region" description="Helical" evidence="2">
    <location>
        <begin position="44"/>
        <end position="66"/>
    </location>
</feature>
<dbReference type="KEGG" id="tasa:A1Q1_06313"/>
<evidence type="ECO:0000313" key="4">
    <source>
        <dbReference type="Proteomes" id="UP000002748"/>
    </source>
</evidence>